<name>A0A8S1VY12_9CILI</name>
<dbReference type="Proteomes" id="UP000689195">
    <property type="component" value="Unassembled WGS sequence"/>
</dbReference>
<organism evidence="2 3">
    <name type="scientific">Paramecium pentaurelia</name>
    <dbReference type="NCBI Taxonomy" id="43138"/>
    <lineage>
        <taxon>Eukaryota</taxon>
        <taxon>Sar</taxon>
        <taxon>Alveolata</taxon>
        <taxon>Ciliophora</taxon>
        <taxon>Intramacronucleata</taxon>
        <taxon>Oligohymenophorea</taxon>
        <taxon>Peniculida</taxon>
        <taxon>Parameciidae</taxon>
        <taxon>Paramecium</taxon>
    </lineage>
</organism>
<keyword evidence="1" id="KW-0175">Coiled coil</keyword>
<proteinExistence type="predicted"/>
<evidence type="ECO:0000313" key="2">
    <source>
        <dbReference type="EMBL" id="CAD8181075.1"/>
    </source>
</evidence>
<accession>A0A8S1VY12</accession>
<protein>
    <submittedName>
        <fullName evidence="2">Uncharacterized protein</fullName>
    </submittedName>
</protein>
<evidence type="ECO:0000256" key="1">
    <source>
        <dbReference type="SAM" id="Coils"/>
    </source>
</evidence>
<dbReference type="AlphaFoldDB" id="A0A8S1VY12"/>
<feature type="coiled-coil region" evidence="1">
    <location>
        <begin position="100"/>
        <end position="136"/>
    </location>
</feature>
<gene>
    <name evidence="2" type="ORF">PPENT_87.1.T0750188</name>
</gene>
<dbReference type="EMBL" id="CAJJDO010000075">
    <property type="protein sequence ID" value="CAD8181075.1"/>
    <property type="molecule type" value="Genomic_DNA"/>
</dbReference>
<reference evidence="2" key="1">
    <citation type="submission" date="2021-01" db="EMBL/GenBank/DDBJ databases">
        <authorList>
            <consortium name="Genoscope - CEA"/>
            <person name="William W."/>
        </authorList>
    </citation>
    <scope>NUCLEOTIDE SEQUENCE</scope>
</reference>
<comment type="caution">
    <text evidence="2">The sequence shown here is derived from an EMBL/GenBank/DDBJ whole genome shotgun (WGS) entry which is preliminary data.</text>
</comment>
<sequence length="366" mass="44031">MNSLIKKYFNQIAYGNLEAPLTNPERVLEVGNLINKKIRQLSKECNQLNIRVLEIRLQKQTLILDNYIQNPEYLNTKHNNDYMFYSFNNISMEQKQFIKIQDILSRKKKQQSELQIQQQEQRKQKQEKQIEVTNLKQINNQKSVEKKIELEKLISEVYSLLNEEEPKPLPKPNFKLNDLTKNLCPIVQYQRVKQLAQKLRGSQQRDVLCQLCLQPKKYDQYQFQINQISDQKWNYDNIQQCKNQFKVFCKLQLFSYNIQFKRYRKFTHTFSRFKNNFGYTWKFNYKNEQKSGPTLQYLTDGQGINNQVSYQSKFFQFTFAEHNFAIQSETPNGELQIFMIQDQVYQLCDVQPIYSVISFLIYKLQE</sequence>
<evidence type="ECO:0000313" key="3">
    <source>
        <dbReference type="Proteomes" id="UP000689195"/>
    </source>
</evidence>
<keyword evidence="3" id="KW-1185">Reference proteome</keyword>
<dbReference type="OrthoDB" id="309775at2759"/>